<feature type="region of interest" description="Disordered" evidence="1">
    <location>
        <begin position="1"/>
        <end position="29"/>
    </location>
</feature>
<evidence type="ECO:0000313" key="3">
    <source>
        <dbReference type="Proteomes" id="UP001177670"/>
    </source>
</evidence>
<dbReference type="AlphaFoldDB" id="A0AA40G5W6"/>
<dbReference type="EMBL" id="JAHYIQ010000006">
    <property type="protein sequence ID" value="KAK1131059.1"/>
    <property type="molecule type" value="Genomic_DNA"/>
</dbReference>
<accession>A0AA40G5W6</accession>
<dbReference type="Proteomes" id="UP001177670">
    <property type="component" value="Unassembled WGS sequence"/>
</dbReference>
<keyword evidence="3" id="KW-1185">Reference proteome</keyword>
<reference evidence="2" key="1">
    <citation type="submission" date="2021-10" db="EMBL/GenBank/DDBJ databases">
        <title>Melipona bicolor Genome sequencing and assembly.</title>
        <authorList>
            <person name="Araujo N.S."/>
            <person name="Arias M.C."/>
        </authorList>
    </citation>
    <scope>NUCLEOTIDE SEQUENCE</scope>
    <source>
        <strain evidence="2">USP_2M_L1-L4_2017</strain>
        <tissue evidence="2">Whole body</tissue>
    </source>
</reference>
<protein>
    <submittedName>
        <fullName evidence="2">Uncharacterized protein</fullName>
    </submittedName>
</protein>
<sequence>MEKLSMSDAEAGNSQNKIHESKVSCDLSEGDISNTSNLETSLTNVEKIEHSLKKLNLQEETSTIERECDQKDEHIKYVEANGEIKFWKSQRFVKKQDWSFTPSSKVWRRPCKLQIAYTILPDKLILESSCKIKEENSTAHFEQPKAKLPSLNEIIEIANKLVPNTNDFDGFLKDIDFLEDFNDFVKHLETETAIKNSSTSLNLHYVKDKLVFNRPSLNVDDGNDKDTKTSVLSYQIHRIIYQNRLKSLKE</sequence>
<proteinExistence type="predicted"/>
<name>A0AA40G5W6_9HYME</name>
<comment type="caution">
    <text evidence="2">The sequence shown here is derived from an EMBL/GenBank/DDBJ whole genome shotgun (WGS) entry which is preliminary data.</text>
</comment>
<gene>
    <name evidence="2" type="ORF">K0M31_017357</name>
</gene>
<evidence type="ECO:0000256" key="1">
    <source>
        <dbReference type="SAM" id="MobiDB-lite"/>
    </source>
</evidence>
<evidence type="ECO:0000313" key="2">
    <source>
        <dbReference type="EMBL" id="KAK1131059.1"/>
    </source>
</evidence>
<organism evidence="2 3">
    <name type="scientific">Melipona bicolor</name>
    <dbReference type="NCBI Taxonomy" id="60889"/>
    <lineage>
        <taxon>Eukaryota</taxon>
        <taxon>Metazoa</taxon>
        <taxon>Ecdysozoa</taxon>
        <taxon>Arthropoda</taxon>
        <taxon>Hexapoda</taxon>
        <taxon>Insecta</taxon>
        <taxon>Pterygota</taxon>
        <taxon>Neoptera</taxon>
        <taxon>Endopterygota</taxon>
        <taxon>Hymenoptera</taxon>
        <taxon>Apocrita</taxon>
        <taxon>Aculeata</taxon>
        <taxon>Apoidea</taxon>
        <taxon>Anthophila</taxon>
        <taxon>Apidae</taxon>
        <taxon>Melipona</taxon>
    </lineage>
</organism>